<keyword evidence="7" id="KW-0812">Transmembrane</keyword>
<evidence type="ECO:0000256" key="2">
    <source>
        <dbReference type="ARBA" id="ARBA00005975"/>
    </source>
</evidence>
<feature type="region of interest" description="Disordered" evidence="6">
    <location>
        <begin position="1"/>
        <end position="64"/>
    </location>
</feature>
<name>A0AAV1IMQ7_9CHLO</name>
<comment type="subcellular location">
    <subcellularLocation>
        <location evidence="1">Membrane</location>
        <topology evidence="1">Peripheral membrane protein</topology>
    </subcellularLocation>
</comment>
<dbReference type="Pfam" id="PF10601">
    <property type="entry name" value="zf-LITAF-like"/>
    <property type="match status" value="1"/>
</dbReference>
<organism evidence="9 10">
    <name type="scientific">Coccomyxa viridis</name>
    <dbReference type="NCBI Taxonomy" id="1274662"/>
    <lineage>
        <taxon>Eukaryota</taxon>
        <taxon>Viridiplantae</taxon>
        <taxon>Chlorophyta</taxon>
        <taxon>core chlorophytes</taxon>
        <taxon>Trebouxiophyceae</taxon>
        <taxon>Trebouxiophyceae incertae sedis</taxon>
        <taxon>Coccomyxaceae</taxon>
        <taxon>Coccomyxa</taxon>
    </lineage>
</organism>
<keyword evidence="3" id="KW-0479">Metal-binding</keyword>
<dbReference type="PANTHER" id="PTHR23292:SF6">
    <property type="entry name" value="FI16602P1-RELATED"/>
    <property type="match status" value="1"/>
</dbReference>
<dbReference type="Proteomes" id="UP001314263">
    <property type="component" value="Unassembled WGS sequence"/>
</dbReference>
<dbReference type="PROSITE" id="PS51837">
    <property type="entry name" value="LITAF"/>
    <property type="match status" value="1"/>
</dbReference>
<dbReference type="GO" id="GO:0008270">
    <property type="term" value="F:zinc ion binding"/>
    <property type="evidence" value="ECO:0007669"/>
    <property type="project" value="TreeGrafter"/>
</dbReference>
<evidence type="ECO:0000256" key="7">
    <source>
        <dbReference type="SAM" id="Phobius"/>
    </source>
</evidence>
<dbReference type="EMBL" id="CAUYUE010000018">
    <property type="protein sequence ID" value="CAK0788002.1"/>
    <property type="molecule type" value="Genomic_DNA"/>
</dbReference>
<reference evidence="9 10" key="1">
    <citation type="submission" date="2023-10" db="EMBL/GenBank/DDBJ databases">
        <authorList>
            <person name="Maclean D."/>
            <person name="Macfadyen A."/>
        </authorList>
    </citation>
    <scope>NUCLEOTIDE SEQUENCE [LARGE SCALE GENOMIC DNA]</scope>
</reference>
<evidence type="ECO:0000313" key="9">
    <source>
        <dbReference type="EMBL" id="CAK0788002.1"/>
    </source>
</evidence>
<evidence type="ECO:0000259" key="8">
    <source>
        <dbReference type="PROSITE" id="PS51837"/>
    </source>
</evidence>
<sequence length="187" mass="20096">MSLWTKRIHGEEEESRSPLLPDSAAPELHRAQDSSYAQAASAHPADEYPDPVKPNHGSYSTSGNSYSASSFAPPPVYSHGDVAVGHPVLPQATEPPAPGRSQLVTDDRRIVQQKMKGSSVIVCCPQCGHTGPARVTKGSGFMTFFTSGLLCFLGCCPLAIFPFCCDCTKDWIYSCSVCGTLFGRERP</sequence>
<dbReference type="InterPro" id="IPR006629">
    <property type="entry name" value="LITAF"/>
</dbReference>
<dbReference type="PANTHER" id="PTHR23292">
    <property type="entry name" value="LIPOPOLYSACCHARIDE-INDUCED TUMOR NECROSIS FACTOR-ALPHA FACTOR"/>
    <property type="match status" value="1"/>
</dbReference>
<gene>
    <name evidence="9" type="ORF">CVIRNUC_011224</name>
</gene>
<keyword evidence="4" id="KW-0862">Zinc</keyword>
<comment type="caution">
    <text evidence="9">The sequence shown here is derived from an EMBL/GenBank/DDBJ whole genome shotgun (WGS) entry which is preliminary data.</text>
</comment>
<keyword evidence="10" id="KW-1185">Reference proteome</keyword>
<dbReference type="InterPro" id="IPR037519">
    <property type="entry name" value="LITAF_fam"/>
</dbReference>
<evidence type="ECO:0000256" key="6">
    <source>
        <dbReference type="SAM" id="MobiDB-lite"/>
    </source>
</evidence>
<evidence type="ECO:0000256" key="4">
    <source>
        <dbReference type="ARBA" id="ARBA00022833"/>
    </source>
</evidence>
<feature type="domain" description="LITAF" evidence="8">
    <location>
        <begin position="104"/>
        <end position="187"/>
    </location>
</feature>
<keyword evidence="5 7" id="KW-0472">Membrane</keyword>
<comment type="similarity">
    <text evidence="2">Belongs to the CDIP1/LITAF family.</text>
</comment>
<accession>A0AAV1IMQ7</accession>
<dbReference type="GO" id="GO:0016020">
    <property type="term" value="C:membrane"/>
    <property type="evidence" value="ECO:0007669"/>
    <property type="project" value="UniProtKB-SubCell"/>
</dbReference>
<evidence type="ECO:0000256" key="5">
    <source>
        <dbReference type="ARBA" id="ARBA00023136"/>
    </source>
</evidence>
<feature type="transmembrane region" description="Helical" evidence="7">
    <location>
        <begin position="141"/>
        <end position="163"/>
    </location>
</feature>
<keyword evidence="7" id="KW-1133">Transmembrane helix</keyword>
<evidence type="ECO:0000256" key="1">
    <source>
        <dbReference type="ARBA" id="ARBA00004170"/>
    </source>
</evidence>
<dbReference type="SMART" id="SM00714">
    <property type="entry name" value="LITAF"/>
    <property type="match status" value="1"/>
</dbReference>
<protein>
    <recommendedName>
        <fullName evidence="8">LITAF domain-containing protein</fullName>
    </recommendedName>
</protein>
<proteinExistence type="inferred from homology"/>
<dbReference type="AlphaFoldDB" id="A0AAV1IMQ7"/>
<evidence type="ECO:0000256" key="3">
    <source>
        <dbReference type="ARBA" id="ARBA00022723"/>
    </source>
</evidence>
<feature type="compositionally biased region" description="Low complexity" evidence="6">
    <location>
        <begin position="33"/>
        <end position="42"/>
    </location>
</feature>
<evidence type="ECO:0000313" key="10">
    <source>
        <dbReference type="Proteomes" id="UP001314263"/>
    </source>
</evidence>